<dbReference type="InterPro" id="IPR023576">
    <property type="entry name" value="UbiE/COQ5_MeTrFase_CS"/>
</dbReference>
<feature type="binding site" evidence="6">
    <location>
        <position position="91"/>
    </location>
    <ligand>
        <name>S-adenosyl-L-methionine</name>
        <dbReference type="ChEBI" id="CHEBI:59789"/>
    </ligand>
</feature>
<dbReference type="CDD" id="cd02440">
    <property type="entry name" value="AdoMet_MTases"/>
    <property type="match status" value="1"/>
</dbReference>
<dbReference type="AlphaFoldDB" id="A0A1H7QUJ4"/>
<protein>
    <recommendedName>
        <fullName evidence="6">Ubiquinone/menaquinone biosynthesis C-methyltransferase UbiE</fullName>
        <ecNumber evidence="6">2.1.1.163</ecNumber>
        <ecNumber evidence="6">2.1.1.201</ecNumber>
    </recommendedName>
    <alternativeName>
        <fullName evidence="6">2-methoxy-6-polyprenyl-1,4-benzoquinol methylase</fullName>
    </alternativeName>
    <alternativeName>
        <fullName evidence="6">Demethylmenaquinone methyltransferase</fullName>
    </alternativeName>
</protein>
<dbReference type="InterPro" id="IPR004033">
    <property type="entry name" value="UbiE/COQ5_MeTrFase"/>
</dbReference>
<evidence type="ECO:0000256" key="4">
    <source>
        <dbReference type="ARBA" id="ARBA00022688"/>
    </source>
</evidence>
<dbReference type="SUPFAM" id="SSF53335">
    <property type="entry name" value="S-adenosyl-L-methionine-dependent methyltransferases"/>
    <property type="match status" value="1"/>
</dbReference>
<dbReference type="PANTHER" id="PTHR43591:SF24">
    <property type="entry name" value="2-METHOXY-6-POLYPRENYL-1,4-BENZOQUINOL METHYLASE, MITOCHONDRIAL"/>
    <property type="match status" value="1"/>
</dbReference>
<dbReference type="HAMAP" id="MF_01813">
    <property type="entry name" value="MenG_UbiE_methyltr"/>
    <property type="match status" value="1"/>
</dbReference>
<evidence type="ECO:0000313" key="8">
    <source>
        <dbReference type="Proteomes" id="UP000198620"/>
    </source>
</evidence>
<evidence type="ECO:0000256" key="3">
    <source>
        <dbReference type="ARBA" id="ARBA00022679"/>
    </source>
</evidence>
<evidence type="ECO:0000256" key="5">
    <source>
        <dbReference type="ARBA" id="ARBA00022691"/>
    </source>
</evidence>
<dbReference type="OrthoDB" id="9808140at2"/>
<dbReference type="InterPro" id="IPR029063">
    <property type="entry name" value="SAM-dependent_MTases_sf"/>
</dbReference>
<keyword evidence="4 6" id="KW-0831">Ubiquinone biosynthesis</keyword>
<comment type="caution">
    <text evidence="6">Lacks conserved residue(s) required for the propagation of feature annotation.</text>
</comment>
<dbReference type="RefSeq" id="WP_090829386.1">
    <property type="nucleotide sequence ID" value="NZ_FOBH01000013.1"/>
</dbReference>
<dbReference type="PROSITE" id="PS51608">
    <property type="entry name" value="SAM_MT_UBIE"/>
    <property type="match status" value="1"/>
</dbReference>
<dbReference type="NCBIfam" id="TIGR01934">
    <property type="entry name" value="MenG_MenH_UbiE"/>
    <property type="match status" value="1"/>
</dbReference>
<evidence type="ECO:0000313" key="7">
    <source>
        <dbReference type="EMBL" id="SEL51559.1"/>
    </source>
</evidence>
<accession>A0A1H7QUJ4</accession>
<evidence type="ECO:0000256" key="6">
    <source>
        <dbReference type="HAMAP-Rule" id="MF_01813"/>
    </source>
</evidence>
<comment type="function">
    <text evidence="6">Methyltransferase required for the conversion of demethylmenaquinol (DMKH2) to menaquinol (MKH2) and the conversion of 2-polyprenyl-6-methoxy-1,4-benzoquinol (DDMQH2) to 2-polyprenyl-3-methyl-6-methoxy-1,4-benzoquinol (DMQH2).</text>
</comment>
<keyword evidence="2 6" id="KW-0489">Methyltransferase</keyword>
<dbReference type="GO" id="GO:0008425">
    <property type="term" value="F:2-methoxy-6-polyprenyl-1,4-benzoquinol methyltransferase activity"/>
    <property type="evidence" value="ECO:0007669"/>
    <property type="project" value="UniProtKB-UniRule"/>
</dbReference>
<dbReference type="PROSITE" id="PS01183">
    <property type="entry name" value="UBIE_1"/>
    <property type="match status" value="1"/>
</dbReference>
<proteinExistence type="inferred from homology"/>
<comment type="pathway">
    <text evidence="6">Cofactor biosynthesis; ubiquinone biosynthesis.</text>
</comment>
<dbReference type="EMBL" id="FOBH01000013">
    <property type="protein sequence ID" value="SEL51559.1"/>
    <property type="molecule type" value="Genomic_DNA"/>
</dbReference>
<dbReference type="GO" id="GO:0009234">
    <property type="term" value="P:menaquinone biosynthetic process"/>
    <property type="evidence" value="ECO:0007669"/>
    <property type="project" value="UniProtKB-UniRule"/>
</dbReference>
<dbReference type="GO" id="GO:0043770">
    <property type="term" value="F:demethylmenaquinone methyltransferase activity"/>
    <property type="evidence" value="ECO:0007669"/>
    <property type="project" value="UniProtKB-UniRule"/>
</dbReference>
<keyword evidence="3 6" id="KW-0808">Transferase</keyword>
<dbReference type="STRING" id="1233.SAMN05216387_11356"/>
<sequence>MTKTTHFGFHTVAEAEKARRVAGVFDSVAERYNLMNDLMSAGMHRLWKRFAVEASGIKKGGRVLDIAGGTADLSALFVEHVGGSGEVWLTDINNSMLTLGRDRLLDQGTAVPVAQCDAEKLPFPSDYFDCVSVAFGLRNMTHKDGALKEMLRVLRPSGCVIVLEFSKVWKPLQRLYDAYSFNLLPAMGGLIAKDRDSYRYLVESIRMHPSQEELKQLMQQVGFERVGYFNLAGGVVALHRGYKF</sequence>
<dbReference type="EC" id="2.1.1.163" evidence="6"/>
<gene>
    <name evidence="6" type="primary">ubiE</name>
    <name evidence="7" type="ORF">SAMN05216387_11356</name>
</gene>
<dbReference type="Pfam" id="PF01209">
    <property type="entry name" value="Ubie_methyltran"/>
    <property type="match status" value="1"/>
</dbReference>
<dbReference type="Proteomes" id="UP000198620">
    <property type="component" value="Unassembled WGS sequence"/>
</dbReference>
<keyword evidence="8" id="KW-1185">Reference proteome</keyword>
<dbReference type="UniPathway" id="UPA00232"/>
<organism evidence="7 8">
    <name type="scientific">Nitrosovibrio tenuis</name>
    <dbReference type="NCBI Taxonomy" id="1233"/>
    <lineage>
        <taxon>Bacteria</taxon>
        <taxon>Pseudomonadati</taxon>
        <taxon>Pseudomonadota</taxon>
        <taxon>Betaproteobacteria</taxon>
        <taxon>Nitrosomonadales</taxon>
        <taxon>Nitrosomonadaceae</taxon>
        <taxon>Nitrosovibrio</taxon>
    </lineage>
</organism>
<keyword evidence="5 6" id="KW-0949">S-adenosyl-L-methionine</keyword>
<feature type="binding site" evidence="6">
    <location>
        <begin position="117"/>
        <end position="118"/>
    </location>
    <ligand>
        <name>S-adenosyl-L-methionine</name>
        <dbReference type="ChEBI" id="CHEBI:59789"/>
    </ligand>
</feature>
<comment type="pathway">
    <text evidence="6">Quinol/quinone metabolism; menaquinone biosynthesis; menaquinol from 1,4-dihydroxy-2-naphthoate: step 2/2.</text>
</comment>
<comment type="similarity">
    <text evidence="6">Belongs to the class I-like SAM-binding methyltransferase superfamily. MenG/UbiE family.</text>
</comment>
<dbReference type="NCBIfam" id="NF001240">
    <property type="entry name" value="PRK00216.1-1"/>
    <property type="match status" value="1"/>
</dbReference>
<dbReference type="EC" id="2.1.1.201" evidence="6"/>
<reference evidence="7 8" key="1">
    <citation type="submission" date="2016-10" db="EMBL/GenBank/DDBJ databases">
        <authorList>
            <person name="de Groot N.N."/>
        </authorList>
    </citation>
    <scope>NUCLEOTIDE SEQUENCE [LARGE SCALE GENOMIC DNA]</scope>
    <source>
        <strain evidence="7 8">Nv1</strain>
    </source>
</reference>
<dbReference type="UniPathway" id="UPA00079">
    <property type="reaction ID" value="UER00169"/>
</dbReference>
<feature type="binding site" evidence="6">
    <location>
        <position position="70"/>
    </location>
    <ligand>
        <name>S-adenosyl-L-methionine</name>
        <dbReference type="ChEBI" id="CHEBI:59789"/>
    </ligand>
</feature>
<comment type="catalytic activity">
    <reaction evidence="6">
        <text>a 2-methoxy-6-(all-trans-polyprenyl)benzene-1,4-diol + S-adenosyl-L-methionine = a 5-methoxy-2-methyl-3-(all-trans-polyprenyl)benzene-1,4-diol + S-adenosyl-L-homocysteine + H(+)</text>
        <dbReference type="Rhea" id="RHEA:28286"/>
        <dbReference type="Rhea" id="RHEA-COMP:10858"/>
        <dbReference type="Rhea" id="RHEA-COMP:10859"/>
        <dbReference type="ChEBI" id="CHEBI:15378"/>
        <dbReference type="ChEBI" id="CHEBI:57856"/>
        <dbReference type="ChEBI" id="CHEBI:59789"/>
        <dbReference type="ChEBI" id="CHEBI:84166"/>
        <dbReference type="ChEBI" id="CHEBI:84167"/>
        <dbReference type="EC" id="2.1.1.201"/>
    </reaction>
</comment>
<dbReference type="GO" id="GO:0009060">
    <property type="term" value="P:aerobic respiration"/>
    <property type="evidence" value="ECO:0007669"/>
    <property type="project" value="UniProtKB-UniRule"/>
</dbReference>
<name>A0A1H7QUJ4_9PROT</name>
<keyword evidence="1 6" id="KW-0474">Menaquinone biosynthesis</keyword>
<dbReference type="GO" id="GO:0032259">
    <property type="term" value="P:methylation"/>
    <property type="evidence" value="ECO:0007669"/>
    <property type="project" value="UniProtKB-KW"/>
</dbReference>
<dbReference type="PANTHER" id="PTHR43591">
    <property type="entry name" value="METHYLTRANSFERASE"/>
    <property type="match status" value="1"/>
</dbReference>
<comment type="catalytic activity">
    <reaction evidence="6">
        <text>a 2-demethylmenaquinol + S-adenosyl-L-methionine = a menaquinol + S-adenosyl-L-homocysteine + H(+)</text>
        <dbReference type="Rhea" id="RHEA:42640"/>
        <dbReference type="Rhea" id="RHEA-COMP:9539"/>
        <dbReference type="Rhea" id="RHEA-COMP:9563"/>
        <dbReference type="ChEBI" id="CHEBI:15378"/>
        <dbReference type="ChEBI" id="CHEBI:18151"/>
        <dbReference type="ChEBI" id="CHEBI:55437"/>
        <dbReference type="ChEBI" id="CHEBI:57856"/>
        <dbReference type="ChEBI" id="CHEBI:59789"/>
        <dbReference type="EC" id="2.1.1.163"/>
    </reaction>
</comment>
<dbReference type="Gene3D" id="3.40.50.150">
    <property type="entry name" value="Vaccinia Virus protein VP39"/>
    <property type="match status" value="1"/>
</dbReference>
<evidence type="ECO:0000256" key="2">
    <source>
        <dbReference type="ARBA" id="ARBA00022603"/>
    </source>
</evidence>
<evidence type="ECO:0000256" key="1">
    <source>
        <dbReference type="ARBA" id="ARBA00022428"/>
    </source>
</evidence>